<evidence type="ECO:0000259" key="2">
    <source>
        <dbReference type="Pfam" id="PF16036"/>
    </source>
</evidence>
<comment type="caution">
    <text evidence="3">The sequence shown here is derived from an EMBL/GenBank/DDBJ whole genome shotgun (WGS) entry which is preliminary data.</text>
</comment>
<sequence>MAKTITVLSLLAAALGSFYSVDAAAAALVDSATKINFDDKLGDLSLFGVGVRKKGPIKVYSVGMYSGEDAKESIASTPKSDALSTLSKSITASNETSFVLKMNFKVGAEKMAAAIAESVNPRASNKAQVETLKKLILDGVAAKGAATPGTTLQFDCSDEGVKVSVDGNEIGVAPGLKEAFCEVYLDDKCVSPALRNSCVENCCN</sequence>
<dbReference type="PANTHER" id="PTHR47698">
    <property type="entry name" value="FATTY-ACID-BINDING PROTEIN 3, CHLOROPLASTIC"/>
    <property type="match status" value="1"/>
</dbReference>
<organism evidence="3 4">
    <name type="scientific">Skeletonema marinoi</name>
    <dbReference type="NCBI Taxonomy" id="267567"/>
    <lineage>
        <taxon>Eukaryota</taxon>
        <taxon>Sar</taxon>
        <taxon>Stramenopiles</taxon>
        <taxon>Ochrophyta</taxon>
        <taxon>Bacillariophyta</taxon>
        <taxon>Coscinodiscophyceae</taxon>
        <taxon>Thalassiosirophycidae</taxon>
        <taxon>Thalassiosirales</taxon>
        <taxon>Skeletonemataceae</taxon>
        <taxon>Skeletonema</taxon>
        <taxon>Skeletonema marinoi-dohrnii complex</taxon>
    </lineage>
</organism>
<dbReference type="PANTHER" id="PTHR47698:SF2">
    <property type="entry name" value="FATTY-ACID-BINDING PROTEIN 3, CHLOROPLASTIC"/>
    <property type="match status" value="1"/>
</dbReference>
<dbReference type="SUPFAM" id="SSF54626">
    <property type="entry name" value="Chalcone isomerase"/>
    <property type="match status" value="1"/>
</dbReference>
<dbReference type="InterPro" id="IPR016088">
    <property type="entry name" value="Chalcone_isomerase_3-sand"/>
</dbReference>
<feature type="chain" id="PRO_5042112794" evidence="1">
    <location>
        <begin position="27"/>
        <end position="204"/>
    </location>
</feature>
<keyword evidence="3" id="KW-0413">Isomerase</keyword>
<dbReference type="EMBL" id="JATAAI010000027">
    <property type="protein sequence ID" value="KAK1736910.1"/>
    <property type="molecule type" value="Genomic_DNA"/>
</dbReference>
<keyword evidence="4" id="KW-1185">Reference proteome</keyword>
<dbReference type="Pfam" id="PF16036">
    <property type="entry name" value="Chalcone_3"/>
    <property type="match status" value="1"/>
</dbReference>
<protein>
    <submittedName>
        <fullName evidence="3">Chalcone isomerase domain-containing protein</fullName>
    </submittedName>
</protein>
<feature type="signal peptide" evidence="1">
    <location>
        <begin position="1"/>
        <end position="26"/>
    </location>
</feature>
<gene>
    <name evidence="3" type="ORF">QTG54_012355</name>
</gene>
<dbReference type="InterPro" id="IPR016087">
    <property type="entry name" value="Chalcone_isomerase"/>
</dbReference>
<dbReference type="AlphaFoldDB" id="A0AAD8Y154"/>
<feature type="domain" description="Chalcone isomerase" evidence="2">
    <location>
        <begin position="31"/>
        <end position="196"/>
    </location>
</feature>
<evidence type="ECO:0000313" key="4">
    <source>
        <dbReference type="Proteomes" id="UP001224775"/>
    </source>
</evidence>
<dbReference type="InterPro" id="IPR036298">
    <property type="entry name" value="Chalcone_isomerase_sf"/>
</dbReference>
<reference evidence="3" key="1">
    <citation type="submission" date="2023-06" db="EMBL/GenBank/DDBJ databases">
        <title>Survivors Of The Sea: Transcriptome response of Skeletonema marinoi to long-term dormancy.</title>
        <authorList>
            <person name="Pinder M.I.M."/>
            <person name="Kourtchenko O."/>
            <person name="Robertson E.K."/>
            <person name="Larsson T."/>
            <person name="Maumus F."/>
            <person name="Osuna-Cruz C.M."/>
            <person name="Vancaester E."/>
            <person name="Stenow R."/>
            <person name="Vandepoele K."/>
            <person name="Ploug H."/>
            <person name="Bruchert V."/>
            <person name="Godhe A."/>
            <person name="Topel M."/>
        </authorList>
    </citation>
    <scope>NUCLEOTIDE SEQUENCE</scope>
    <source>
        <strain evidence="3">R05AC</strain>
    </source>
</reference>
<dbReference type="Gene3D" id="3.50.70.10">
    <property type="match status" value="1"/>
</dbReference>
<evidence type="ECO:0000313" key="3">
    <source>
        <dbReference type="EMBL" id="KAK1736910.1"/>
    </source>
</evidence>
<proteinExistence type="predicted"/>
<dbReference type="Proteomes" id="UP001224775">
    <property type="component" value="Unassembled WGS sequence"/>
</dbReference>
<name>A0AAD8Y154_9STRA</name>
<dbReference type="GO" id="GO:0016872">
    <property type="term" value="F:intramolecular lyase activity"/>
    <property type="evidence" value="ECO:0007669"/>
    <property type="project" value="InterPro"/>
</dbReference>
<evidence type="ECO:0000256" key="1">
    <source>
        <dbReference type="SAM" id="SignalP"/>
    </source>
</evidence>
<accession>A0AAD8Y154</accession>
<keyword evidence="1" id="KW-0732">Signal</keyword>